<evidence type="ECO:0000313" key="12">
    <source>
        <dbReference type="Proteomes" id="UP001500190"/>
    </source>
</evidence>
<evidence type="ECO:0000259" key="10">
    <source>
        <dbReference type="PROSITE" id="PS50853"/>
    </source>
</evidence>
<feature type="compositionally biased region" description="Low complexity" evidence="8">
    <location>
        <begin position="120"/>
        <end position="129"/>
    </location>
</feature>
<feature type="region of interest" description="Disordered" evidence="8">
    <location>
        <begin position="116"/>
        <end position="137"/>
    </location>
</feature>
<evidence type="ECO:0000256" key="2">
    <source>
        <dbReference type="ARBA" id="ARBA00004496"/>
    </source>
</evidence>
<reference evidence="11 12" key="1">
    <citation type="journal article" date="2019" name="Int. J. Syst. Evol. Microbiol.">
        <title>The Global Catalogue of Microorganisms (GCM) 10K type strain sequencing project: providing services to taxonomists for standard genome sequencing and annotation.</title>
        <authorList>
            <consortium name="The Broad Institute Genomics Platform"/>
            <consortium name="The Broad Institute Genome Sequencing Center for Infectious Disease"/>
            <person name="Wu L."/>
            <person name="Ma J."/>
        </authorList>
    </citation>
    <scope>NUCLEOTIDE SEQUENCE [LARGE SCALE GENOMIC DNA]</scope>
    <source>
        <strain evidence="11 12">JCM 14304</strain>
    </source>
</reference>
<organism evidence="11 12">
    <name type="scientific">Kribbella karoonensis</name>
    <dbReference type="NCBI Taxonomy" id="324851"/>
    <lineage>
        <taxon>Bacteria</taxon>
        <taxon>Bacillati</taxon>
        <taxon>Actinomycetota</taxon>
        <taxon>Actinomycetes</taxon>
        <taxon>Propionibacteriales</taxon>
        <taxon>Kribbellaceae</taxon>
        <taxon>Kribbella</taxon>
    </lineage>
</organism>
<dbReference type="EMBL" id="BAAAND010000006">
    <property type="protein sequence ID" value="GAA1589566.1"/>
    <property type="molecule type" value="Genomic_DNA"/>
</dbReference>
<dbReference type="Pfam" id="PF07676">
    <property type="entry name" value="PD40"/>
    <property type="match status" value="1"/>
</dbReference>
<evidence type="ECO:0000256" key="7">
    <source>
        <dbReference type="ARBA" id="ARBA00023326"/>
    </source>
</evidence>
<dbReference type="InterPro" id="IPR003961">
    <property type="entry name" value="FN3_dom"/>
</dbReference>
<feature type="signal peptide" evidence="9">
    <location>
        <begin position="1"/>
        <end position="20"/>
    </location>
</feature>
<proteinExistence type="predicted"/>
<dbReference type="SUPFAM" id="SSF69304">
    <property type="entry name" value="Tricorn protease N-terminal domain"/>
    <property type="match status" value="1"/>
</dbReference>
<evidence type="ECO:0000256" key="8">
    <source>
        <dbReference type="SAM" id="MobiDB-lite"/>
    </source>
</evidence>
<keyword evidence="5" id="KW-0966">Cell projection</keyword>
<evidence type="ECO:0000256" key="1">
    <source>
        <dbReference type="ARBA" id="ARBA00004138"/>
    </source>
</evidence>
<comment type="subcellular location">
    <subcellularLocation>
        <location evidence="1">Cell projection</location>
        <location evidence="1">Cilium</location>
    </subcellularLocation>
    <subcellularLocation>
        <location evidence="2">Cytoplasm</location>
    </subcellularLocation>
</comment>
<evidence type="ECO:0000256" key="6">
    <source>
        <dbReference type="ARBA" id="ARBA00023295"/>
    </source>
</evidence>
<dbReference type="PROSITE" id="PS50853">
    <property type="entry name" value="FN3"/>
    <property type="match status" value="1"/>
</dbReference>
<sequence length="794" mass="81835">MRRARLLLTSALVLSLPFTAVLPAAGQPRSSRAGSSVEDAPTAIQTFPVLGGVGVAWAAPAGIAVDGYVVQSQRANGSWSDASKQLSASTTTWVDSHVKAGASATYRVVAVSAAGSEPSAATTATRPATDPSVGTNDVLTVDADPGGSPTWLSDEVAKQVADAPSESARALSAGNVRLTMPRLFTGPGTVTLGATGQPFVLRQNGSDCSLDGTLNIAELAYTADLQVATMSASYSGSCAGAPSVYGEIRIKSATPYAAVVVDTPRVDFGKVFAGTSRPDRSATLTNLGTTDLVLSVQPLKGGFDWQLGNSQCGTVSPGQSCTVGMSLTATYPTDYRQTVEILDGTPRGTRHLLFSASVYDRPETPRSITIDATYSGVDLSWTPGSWGNAAPVGFVVKKSVDGIDTTFNLAPGQTHWTEPRTAASRPVTYTMWAVNEFESSLESARFSPTPVGQQIAAFVAPSSGGTAVLGSLAVPQASQVVPVENAPAGDAPEVASAPNGIDLAYVLADGLWTRRNGIDTLVRPGTGIADPAWSPDGTRIAFTAGTCVDVLTLSDAAVVRVGCDLDHPIWYADNHSLIVQDSSLAGAPLIRVEAAEQGTRIATIAGSEGATRATLSPTGNVLAYVPEGSLGQVAFLSPNGGSATIADFGFTQGTSIAGLEWDTVGRQLAVLTRRDGRDVLESFKAGDFLAGGGQEFGAPLYNTTTERISDFAWQGHNVVIGDTPAGLGPDVSIPFDTSTVDGEPTQCILDGNFLGTCTSPFTASGLSSGSHVLQIQPATTGTYSATATRIFTVR</sequence>
<dbReference type="RefSeq" id="WP_344193394.1">
    <property type="nucleotide sequence ID" value="NZ_BAAAND010000006.1"/>
</dbReference>
<evidence type="ECO:0000256" key="4">
    <source>
        <dbReference type="ARBA" id="ARBA00023069"/>
    </source>
</evidence>
<dbReference type="Gene3D" id="2.120.10.30">
    <property type="entry name" value="TolB, C-terminal domain"/>
    <property type="match status" value="1"/>
</dbReference>
<dbReference type="InterPro" id="IPR011042">
    <property type="entry name" value="6-blade_b-propeller_TolB-like"/>
</dbReference>
<dbReference type="Pfam" id="PF22544">
    <property type="entry name" value="HYDIN_VesB_CFA65-like_Ig"/>
    <property type="match status" value="1"/>
</dbReference>
<keyword evidence="9" id="KW-0732">Signal</keyword>
<evidence type="ECO:0000256" key="5">
    <source>
        <dbReference type="ARBA" id="ARBA00023273"/>
    </source>
</evidence>
<keyword evidence="4" id="KW-0969">Cilium</keyword>
<dbReference type="InterPro" id="IPR036116">
    <property type="entry name" value="FN3_sf"/>
</dbReference>
<dbReference type="InterPro" id="IPR011659">
    <property type="entry name" value="WD40"/>
</dbReference>
<protein>
    <recommendedName>
        <fullName evidence="10">Fibronectin type-III domain-containing protein</fullName>
    </recommendedName>
</protein>
<feature type="chain" id="PRO_5046889459" description="Fibronectin type-III domain-containing protein" evidence="9">
    <location>
        <begin position="21"/>
        <end position="794"/>
    </location>
</feature>
<dbReference type="InterPro" id="IPR053879">
    <property type="entry name" value="HYDIN_VesB_CFA65-like_Ig"/>
</dbReference>
<gene>
    <name evidence="11" type="ORF">GCM10009742_40100</name>
</gene>
<comment type="caution">
    <text evidence="11">The sequence shown here is derived from an EMBL/GenBank/DDBJ whole genome shotgun (WGS) entry which is preliminary data.</text>
</comment>
<dbReference type="Proteomes" id="UP001500190">
    <property type="component" value="Unassembled WGS sequence"/>
</dbReference>
<dbReference type="InterPro" id="IPR013783">
    <property type="entry name" value="Ig-like_fold"/>
</dbReference>
<dbReference type="Gene3D" id="2.60.40.10">
    <property type="entry name" value="Immunoglobulins"/>
    <property type="match status" value="2"/>
</dbReference>
<keyword evidence="7" id="KW-0624">Polysaccharide degradation</keyword>
<keyword evidence="6" id="KW-0326">Glycosidase</keyword>
<evidence type="ECO:0000256" key="3">
    <source>
        <dbReference type="ARBA" id="ARBA00022490"/>
    </source>
</evidence>
<dbReference type="SUPFAM" id="SSF49265">
    <property type="entry name" value="Fibronectin type III"/>
    <property type="match status" value="1"/>
</dbReference>
<evidence type="ECO:0000256" key="9">
    <source>
        <dbReference type="SAM" id="SignalP"/>
    </source>
</evidence>
<name>A0ABN2DXB1_9ACTN</name>
<keyword evidence="6" id="KW-0378">Hydrolase</keyword>
<feature type="domain" description="Fibronectin type-III" evidence="10">
    <location>
        <begin position="40"/>
        <end position="132"/>
    </location>
</feature>
<keyword evidence="3" id="KW-0963">Cytoplasm</keyword>
<accession>A0ABN2DXB1</accession>
<keyword evidence="7" id="KW-0119">Carbohydrate metabolism</keyword>
<keyword evidence="12" id="KW-1185">Reference proteome</keyword>
<evidence type="ECO:0000313" key="11">
    <source>
        <dbReference type="EMBL" id="GAA1589566.1"/>
    </source>
</evidence>